<feature type="binding site" evidence="8">
    <location>
        <position position="120"/>
    </location>
    <ligand>
        <name>ATP</name>
        <dbReference type="ChEBI" id="CHEBI:30616"/>
    </ligand>
</feature>
<dbReference type="HAMAP" id="MF_00692">
    <property type="entry name" value="SelO"/>
    <property type="match status" value="1"/>
</dbReference>
<comment type="cofactor">
    <cofactor evidence="8">
        <name>Mg(2+)</name>
        <dbReference type="ChEBI" id="CHEBI:18420"/>
    </cofactor>
    <cofactor evidence="8">
        <name>Mn(2+)</name>
        <dbReference type="ChEBI" id="CHEBI:29035"/>
    </cofactor>
</comment>
<comment type="catalytic activity">
    <reaction evidence="8">
        <text>L-tyrosyl-[protein] + ATP = O-(5'-adenylyl)-L-tyrosyl-[protein] + diphosphate</text>
        <dbReference type="Rhea" id="RHEA:54288"/>
        <dbReference type="Rhea" id="RHEA-COMP:10136"/>
        <dbReference type="Rhea" id="RHEA-COMP:13846"/>
        <dbReference type="ChEBI" id="CHEBI:30616"/>
        <dbReference type="ChEBI" id="CHEBI:33019"/>
        <dbReference type="ChEBI" id="CHEBI:46858"/>
        <dbReference type="ChEBI" id="CHEBI:83624"/>
        <dbReference type="EC" id="2.7.7.108"/>
    </reaction>
</comment>
<feature type="binding site" evidence="8">
    <location>
        <position position="248"/>
    </location>
    <ligand>
        <name>Mg(2+)</name>
        <dbReference type="ChEBI" id="CHEBI:18420"/>
    </ligand>
</feature>
<dbReference type="GO" id="GO:0070733">
    <property type="term" value="F:AMPylase activity"/>
    <property type="evidence" value="ECO:0007669"/>
    <property type="project" value="UniProtKB-EC"/>
</dbReference>
<dbReference type="EMBL" id="AP012057">
    <property type="protein sequence ID" value="BAN02833.1"/>
    <property type="molecule type" value="Genomic_DNA"/>
</dbReference>
<dbReference type="EC" id="2.7.7.-" evidence="8"/>
<organism evidence="10 11">
    <name type="scientific">Ilumatobacter coccineus (strain NBRC 103263 / KCTC 29153 / YM16-304)</name>
    <dbReference type="NCBI Taxonomy" id="1313172"/>
    <lineage>
        <taxon>Bacteria</taxon>
        <taxon>Bacillati</taxon>
        <taxon>Actinomycetota</taxon>
        <taxon>Acidimicrobiia</taxon>
        <taxon>Acidimicrobiales</taxon>
        <taxon>Ilumatobacteraceae</taxon>
        <taxon>Ilumatobacter</taxon>
    </lineage>
</organism>
<feature type="binding site" evidence="8">
    <location>
        <position position="108"/>
    </location>
    <ligand>
        <name>ATP</name>
        <dbReference type="ChEBI" id="CHEBI:30616"/>
    </ligand>
</feature>
<comment type="catalytic activity">
    <reaction evidence="8">
        <text>L-threonyl-[protein] + ATP = 3-O-(5'-adenylyl)-L-threonyl-[protein] + diphosphate</text>
        <dbReference type="Rhea" id="RHEA:54292"/>
        <dbReference type="Rhea" id="RHEA-COMP:11060"/>
        <dbReference type="Rhea" id="RHEA-COMP:13847"/>
        <dbReference type="ChEBI" id="CHEBI:30013"/>
        <dbReference type="ChEBI" id="CHEBI:30616"/>
        <dbReference type="ChEBI" id="CHEBI:33019"/>
        <dbReference type="ChEBI" id="CHEBI:138113"/>
        <dbReference type="EC" id="2.7.7.108"/>
    </reaction>
</comment>
<comment type="function">
    <text evidence="8">Nucleotidyltransferase involved in the post-translational modification of proteins. It can catalyze the addition of adenosine monophosphate (AMP) or uridine monophosphate (UMP) to a protein, resulting in modifications known as AMPylation and UMPylation.</text>
</comment>
<feature type="binding site" evidence="8">
    <location>
        <position position="257"/>
    </location>
    <ligand>
        <name>Mg(2+)</name>
        <dbReference type="ChEBI" id="CHEBI:18420"/>
    </ligand>
</feature>
<feature type="binding site" evidence="8">
    <location>
        <position position="85"/>
    </location>
    <ligand>
        <name>ATP</name>
        <dbReference type="ChEBI" id="CHEBI:30616"/>
    </ligand>
</feature>
<feature type="binding site" evidence="8">
    <location>
        <position position="178"/>
    </location>
    <ligand>
        <name>ATP</name>
        <dbReference type="ChEBI" id="CHEBI:30616"/>
    </ligand>
</feature>
<evidence type="ECO:0000313" key="10">
    <source>
        <dbReference type="EMBL" id="BAN02833.1"/>
    </source>
</evidence>
<dbReference type="AlphaFoldDB" id="A0A6C7E8Z5"/>
<reference evidence="10 11" key="1">
    <citation type="journal article" date="2013" name="Int. J. Syst. Evol. Microbiol.">
        <title>Ilumatobacter nonamiense sp. nov. and Ilumatobacter coccineum sp. nov., isolated from seashore sand.</title>
        <authorList>
            <person name="Matsumoto A."/>
            <person name="Kasai H."/>
            <person name="Matsuo Y."/>
            <person name="Shizuri Y."/>
            <person name="Ichikawa N."/>
            <person name="Fujita N."/>
            <person name="Omura S."/>
            <person name="Takahashi Y."/>
        </authorList>
    </citation>
    <scope>NUCLEOTIDE SEQUENCE [LARGE SCALE GENOMIC DNA]</scope>
    <source>
        <strain evidence="11">NBRC 103263 / KCTC 29153 / YM16-304</strain>
    </source>
</reference>
<feature type="binding site" evidence="8">
    <location>
        <position position="121"/>
    </location>
    <ligand>
        <name>ATP</name>
        <dbReference type="ChEBI" id="CHEBI:30616"/>
    </ligand>
</feature>
<feature type="active site" description="Proton acceptor" evidence="8">
    <location>
        <position position="247"/>
    </location>
</feature>
<evidence type="ECO:0000256" key="1">
    <source>
        <dbReference type="ARBA" id="ARBA00009747"/>
    </source>
</evidence>
<keyword evidence="6 8" id="KW-0067">ATP-binding</keyword>
<keyword evidence="11" id="KW-1185">Reference proteome</keyword>
<dbReference type="EC" id="2.7.7.108" evidence="8"/>
<feature type="binding site" evidence="8">
    <location>
        <position position="87"/>
    </location>
    <ligand>
        <name>ATP</name>
        <dbReference type="ChEBI" id="CHEBI:30616"/>
    </ligand>
</feature>
<evidence type="ECO:0000256" key="6">
    <source>
        <dbReference type="ARBA" id="ARBA00022840"/>
    </source>
</evidence>
<evidence type="ECO:0000313" key="11">
    <source>
        <dbReference type="Proteomes" id="UP000011863"/>
    </source>
</evidence>
<gene>
    <name evidence="8" type="primary">ydiU</name>
    <name evidence="8" type="synonym">selO</name>
    <name evidence="10" type="ORF">YM304_25190</name>
</gene>
<proteinExistence type="inferred from homology"/>
<evidence type="ECO:0000256" key="4">
    <source>
        <dbReference type="ARBA" id="ARBA00022723"/>
    </source>
</evidence>
<accession>A0A6C7E8Z5</accession>
<dbReference type="GO" id="GO:0005524">
    <property type="term" value="F:ATP binding"/>
    <property type="evidence" value="ECO:0007669"/>
    <property type="project" value="UniProtKB-UniRule"/>
</dbReference>
<evidence type="ECO:0000256" key="8">
    <source>
        <dbReference type="HAMAP-Rule" id="MF_00692"/>
    </source>
</evidence>
<dbReference type="PANTHER" id="PTHR32057:SF14">
    <property type="entry name" value="PROTEIN ADENYLYLTRANSFERASE SELO, MITOCHONDRIAL"/>
    <property type="match status" value="1"/>
</dbReference>
<comment type="catalytic activity">
    <reaction evidence="8">
        <text>L-seryl-[protein] + UTP = O-(5'-uridylyl)-L-seryl-[protein] + diphosphate</text>
        <dbReference type="Rhea" id="RHEA:64604"/>
        <dbReference type="Rhea" id="RHEA-COMP:9863"/>
        <dbReference type="Rhea" id="RHEA-COMP:16635"/>
        <dbReference type="ChEBI" id="CHEBI:29999"/>
        <dbReference type="ChEBI" id="CHEBI:33019"/>
        <dbReference type="ChEBI" id="CHEBI:46398"/>
        <dbReference type="ChEBI" id="CHEBI:156051"/>
    </reaction>
</comment>
<dbReference type="InterPro" id="IPR003846">
    <property type="entry name" value="SelO"/>
</dbReference>
<keyword evidence="3 8" id="KW-0548">Nucleotidyltransferase</keyword>
<evidence type="ECO:0000256" key="3">
    <source>
        <dbReference type="ARBA" id="ARBA00022695"/>
    </source>
</evidence>
<feature type="binding site" evidence="8">
    <location>
        <position position="88"/>
    </location>
    <ligand>
        <name>ATP</name>
        <dbReference type="ChEBI" id="CHEBI:30616"/>
    </ligand>
</feature>
<dbReference type="RefSeq" id="WP_015442080.1">
    <property type="nucleotide sequence ID" value="NC_020520.1"/>
</dbReference>
<comment type="similarity">
    <text evidence="1 8">Belongs to the SELO family.</text>
</comment>
<evidence type="ECO:0000256" key="7">
    <source>
        <dbReference type="ARBA" id="ARBA00022842"/>
    </source>
</evidence>
<feature type="binding site" evidence="8">
    <location>
        <position position="171"/>
    </location>
    <ligand>
        <name>ATP</name>
        <dbReference type="ChEBI" id="CHEBI:30616"/>
    </ligand>
</feature>
<dbReference type="KEGG" id="aym:YM304_25190"/>
<dbReference type="NCBIfam" id="NF000658">
    <property type="entry name" value="PRK00029.1"/>
    <property type="match status" value="1"/>
</dbReference>
<dbReference type="GO" id="GO:0030145">
    <property type="term" value="F:manganese ion binding"/>
    <property type="evidence" value="ECO:0007669"/>
    <property type="project" value="UniProtKB-UniRule"/>
</dbReference>
<evidence type="ECO:0000256" key="2">
    <source>
        <dbReference type="ARBA" id="ARBA00022679"/>
    </source>
</evidence>
<dbReference type="GO" id="GO:0000287">
    <property type="term" value="F:magnesium ion binding"/>
    <property type="evidence" value="ECO:0007669"/>
    <property type="project" value="UniProtKB-UniRule"/>
</dbReference>
<keyword evidence="7 8" id="KW-0460">Magnesium</keyword>
<name>A0A6C7E8Z5_ILUCY</name>
<keyword evidence="5 8" id="KW-0547">Nucleotide-binding</keyword>
<keyword evidence="4 8" id="KW-0479">Metal-binding</keyword>
<keyword evidence="2 8" id="KW-0808">Transferase</keyword>
<evidence type="ECO:0000256" key="5">
    <source>
        <dbReference type="ARBA" id="ARBA00022741"/>
    </source>
</evidence>
<dbReference type="Pfam" id="PF02696">
    <property type="entry name" value="SelO"/>
    <property type="match status" value="1"/>
</dbReference>
<sequence length="483" mass="52369">MFHFDNSFVRDLPGLYERWNADTAPDPSLVALNDAHAESLGLEPAFLRTPDGIAILCGNAVPDGAEPVAQAYAGHQFGGFSPRLGDGRALLLGEHIDPSGKRHDIHLKGSGRTPFARGGDGKATLGPMLREQLMCEAMHALGVPTTRALATVATGEQVARETLLPGAIFVRTASSHLRVGSFQYAATHEDPSLLQRLLDYAIARHHPHAADADNPALAFLHAVLDAQASLVATWMSLGFVHGVMNTDNVTISGETIDYGPCAFMDAYDPATVFSSIDHGGRYAYGNQPQITQWNLARLAEPLLPFIDPDQDAAIEAATDALRTFPDVYERRYSERMRAKLGLNADTADVPDVPELLDGLLALMAADHVDWTTCWRSLSSAARGDREPVRLQFVDLAGIDAWLDRWEPHVDTDAATAMDAVNPVYIPRNHLVEEALTAAVDGDLTAAEQLTEVLGEPYVLQPGMERYAQPAPADFGRYRTFCGT</sequence>
<feature type="binding site" evidence="8">
    <location>
        <position position="257"/>
    </location>
    <ligand>
        <name>ATP</name>
        <dbReference type="ChEBI" id="CHEBI:30616"/>
    </ligand>
</feature>
<comment type="catalytic activity">
    <reaction evidence="8">
        <text>L-seryl-[protein] + ATP = 3-O-(5'-adenylyl)-L-seryl-[protein] + diphosphate</text>
        <dbReference type="Rhea" id="RHEA:58120"/>
        <dbReference type="Rhea" id="RHEA-COMP:9863"/>
        <dbReference type="Rhea" id="RHEA-COMP:15073"/>
        <dbReference type="ChEBI" id="CHEBI:29999"/>
        <dbReference type="ChEBI" id="CHEBI:30616"/>
        <dbReference type="ChEBI" id="CHEBI:33019"/>
        <dbReference type="ChEBI" id="CHEBI:142516"/>
        <dbReference type="EC" id="2.7.7.108"/>
    </reaction>
</comment>
<comment type="catalytic activity">
    <reaction evidence="8">
        <text>L-histidyl-[protein] + UTP = N(tele)-(5'-uridylyl)-L-histidyl-[protein] + diphosphate</text>
        <dbReference type="Rhea" id="RHEA:83891"/>
        <dbReference type="Rhea" id="RHEA-COMP:9745"/>
        <dbReference type="Rhea" id="RHEA-COMP:20239"/>
        <dbReference type="ChEBI" id="CHEBI:29979"/>
        <dbReference type="ChEBI" id="CHEBI:33019"/>
        <dbReference type="ChEBI" id="CHEBI:46398"/>
        <dbReference type="ChEBI" id="CHEBI:233474"/>
    </reaction>
</comment>
<dbReference type="Proteomes" id="UP000011863">
    <property type="component" value="Chromosome"/>
</dbReference>
<keyword evidence="8" id="KW-0464">Manganese</keyword>
<evidence type="ECO:0000256" key="9">
    <source>
        <dbReference type="SAM" id="MobiDB-lite"/>
    </source>
</evidence>
<protein>
    <recommendedName>
        <fullName evidence="8">Protein nucleotidyltransferase YdiU</fullName>
        <ecNumber evidence="8">2.7.7.-</ecNumber>
    </recommendedName>
    <alternativeName>
        <fullName evidence="8">Protein adenylyltransferase YdiU</fullName>
        <ecNumber evidence="8">2.7.7.108</ecNumber>
    </alternativeName>
    <alternativeName>
        <fullName evidence="8">Protein uridylyltransferase YdiU</fullName>
        <ecNumber evidence="8">2.7.7.-</ecNumber>
    </alternativeName>
</protein>
<comment type="catalytic activity">
    <reaction evidence="8">
        <text>L-tyrosyl-[protein] + UTP = O-(5'-uridylyl)-L-tyrosyl-[protein] + diphosphate</text>
        <dbReference type="Rhea" id="RHEA:83887"/>
        <dbReference type="Rhea" id="RHEA-COMP:10136"/>
        <dbReference type="Rhea" id="RHEA-COMP:20238"/>
        <dbReference type="ChEBI" id="CHEBI:33019"/>
        <dbReference type="ChEBI" id="CHEBI:46398"/>
        <dbReference type="ChEBI" id="CHEBI:46858"/>
        <dbReference type="ChEBI" id="CHEBI:90602"/>
    </reaction>
</comment>
<dbReference type="PANTHER" id="PTHR32057">
    <property type="entry name" value="PROTEIN ADENYLYLTRANSFERASE SELO, MITOCHONDRIAL"/>
    <property type="match status" value="1"/>
</dbReference>
<feature type="region of interest" description="Disordered" evidence="9">
    <location>
        <begin position="102"/>
        <end position="121"/>
    </location>
</feature>